<proteinExistence type="predicted"/>
<reference evidence="2" key="1">
    <citation type="submission" date="2022-12" db="EMBL/GenBank/DDBJ databases">
        <authorList>
            <person name="Petersen C."/>
        </authorList>
    </citation>
    <scope>NUCLEOTIDE SEQUENCE</scope>
    <source>
        <strain evidence="2">IBT 17660</strain>
    </source>
</reference>
<comment type="caution">
    <text evidence="2">The sequence shown here is derived from an EMBL/GenBank/DDBJ whole genome shotgun (WGS) entry which is preliminary data.</text>
</comment>
<dbReference type="Proteomes" id="UP001147760">
    <property type="component" value="Unassembled WGS sequence"/>
</dbReference>
<organism evidence="2 3">
    <name type="scientific">Penicillium desertorum</name>
    <dbReference type="NCBI Taxonomy" id="1303715"/>
    <lineage>
        <taxon>Eukaryota</taxon>
        <taxon>Fungi</taxon>
        <taxon>Dikarya</taxon>
        <taxon>Ascomycota</taxon>
        <taxon>Pezizomycotina</taxon>
        <taxon>Eurotiomycetes</taxon>
        <taxon>Eurotiomycetidae</taxon>
        <taxon>Eurotiales</taxon>
        <taxon>Aspergillaceae</taxon>
        <taxon>Penicillium</taxon>
    </lineage>
</organism>
<sequence>MSEQYTSFELSSVAERIRKQIKEMLPGPGAEGSDEEQPEKAQKLPNKIKGGVMYGGHILLKRVLELVKEMGSANIGKVNGAVIRLIA</sequence>
<accession>A0A9X0BLR2</accession>
<evidence type="ECO:0000313" key="2">
    <source>
        <dbReference type="EMBL" id="KAJ5471547.1"/>
    </source>
</evidence>
<keyword evidence="3" id="KW-1185">Reference proteome</keyword>
<name>A0A9X0BLR2_9EURO</name>
<dbReference type="OrthoDB" id="4335752at2759"/>
<evidence type="ECO:0000313" key="3">
    <source>
        <dbReference type="Proteomes" id="UP001147760"/>
    </source>
</evidence>
<feature type="region of interest" description="Disordered" evidence="1">
    <location>
        <begin position="22"/>
        <end position="46"/>
    </location>
</feature>
<dbReference type="EMBL" id="JAPWDO010000005">
    <property type="protein sequence ID" value="KAJ5471547.1"/>
    <property type="molecule type" value="Genomic_DNA"/>
</dbReference>
<evidence type="ECO:0000256" key="1">
    <source>
        <dbReference type="SAM" id="MobiDB-lite"/>
    </source>
</evidence>
<gene>
    <name evidence="2" type="ORF">N7530_008904</name>
</gene>
<protein>
    <submittedName>
        <fullName evidence="2">Uncharacterized protein</fullName>
    </submittedName>
</protein>
<dbReference type="AlphaFoldDB" id="A0A9X0BLR2"/>
<reference evidence="2" key="2">
    <citation type="journal article" date="2023" name="IMA Fungus">
        <title>Comparative genomic study of the Penicillium genus elucidates a diverse pangenome and 15 lateral gene transfer events.</title>
        <authorList>
            <person name="Petersen C."/>
            <person name="Sorensen T."/>
            <person name="Nielsen M.R."/>
            <person name="Sondergaard T.E."/>
            <person name="Sorensen J.L."/>
            <person name="Fitzpatrick D.A."/>
            <person name="Frisvad J.C."/>
            <person name="Nielsen K.L."/>
        </authorList>
    </citation>
    <scope>NUCLEOTIDE SEQUENCE</scope>
    <source>
        <strain evidence="2">IBT 17660</strain>
    </source>
</reference>